<dbReference type="AlphaFoldDB" id="A0A7W7NTW5"/>
<dbReference type="CDD" id="cd06911">
    <property type="entry name" value="VirB9_CagX_TrbG"/>
    <property type="match status" value="1"/>
</dbReference>
<dbReference type="InterPro" id="IPR038161">
    <property type="entry name" value="VirB9/CagX/TrbG_C_sf"/>
</dbReference>
<gene>
    <name evidence="4" type="ORF">HNP52_004440</name>
</gene>
<comment type="caution">
    <text evidence="4">The sequence shown here is derived from an EMBL/GenBank/DDBJ whole genome shotgun (WGS) entry which is preliminary data.</text>
</comment>
<dbReference type="InterPro" id="IPR010258">
    <property type="entry name" value="Conjugal_tfr_TrbG/VirB9/CagX"/>
</dbReference>
<name>A0A7W7NTW5_9SPHN</name>
<evidence type="ECO:0000313" key="4">
    <source>
        <dbReference type="EMBL" id="MBB4841338.1"/>
    </source>
</evidence>
<feature type="chain" id="PRO_5030686520" evidence="3">
    <location>
        <begin position="20"/>
        <end position="317"/>
    </location>
</feature>
<keyword evidence="2 3" id="KW-0732">Signal</keyword>
<dbReference type="Pfam" id="PF03524">
    <property type="entry name" value="CagX"/>
    <property type="match status" value="1"/>
</dbReference>
<dbReference type="InterPro" id="IPR014142">
    <property type="entry name" value="TrbG_Ti"/>
</dbReference>
<dbReference type="InterPro" id="IPR033645">
    <property type="entry name" value="VirB9/CagX/TrbG_C"/>
</dbReference>
<dbReference type="Proteomes" id="UP000575241">
    <property type="component" value="Unassembled WGS sequence"/>
</dbReference>
<sequence length="317" mass="33708">MIRHFLPMPGLLLAGALHAQTIPAPTPAPVSAPSSGVTPPVQVAAPPPAALPVEPRRPYRLPKAAGRVAKANRAATREPAAAGYLGAEQIYPYVEGTLYRVFGAPERVTDIALQPGEALVAIAAGDTTRWTIGDTSSGSGEGKRTHILLKPFSAGLATNLVVTTDRRSYHLELASTPATAMAAVSWTYPADALIALKRDAAIAEAARPIAAGVPLEALRFSYRISGDNPAWRPLRAFDDGHQTFVEFPAGIAQDDAPPLFVIGPDGAAQLVNYRIAGRFYIVDRLFAAAELRLGGKKQQVVRITRDDGRKHRGGRHD</sequence>
<dbReference type="NCBIfam" id="TIGR02775">
    <property type="entry name" value="TrbG_Ti"/>
    <property type="match status" value="1"/>
</dbReference>
<evidence type="ECO:0000256" key="1">
    <source>
        <dbReference type="ARBA" id="ARBA00006135"/>
    </source>
</evidence>
<feature type="signal peptide" evidence="3">
    <location>
        <begin position="1"/>
        <end position="19"/>
    </location>
</feature>
<evidence type="ECO:0000256" key="2">
    <source>
        <dbReference type="ARBA" id="ARBA00022729"/>
    </source>
</evidence>
<accession>A0A7W7NTW5</accession>
<dbReference type="Gene3D" id="2.60.40.2500">
    <property type="match status" value="1"/>
</dbReference>
<organism evidence="4 5">
    <name type="scientific">Sphingomonas kyeonggiensis</name>
    <dbReference type="NCBI Taxonomy" id="1268553"/>
    <lineage>
        <taxon>Bacteria</taxon>
        <taxon>Pseudomonadati</taxon>
        <taxon>Pseudomonadota</taxon>
        <taxon>Alphaproteobacteria</taxon>
        <taxon>Sphingomonadales</taxon>
        <taxon>Sphingomonadaceae</taxon>
        <taxon>Sphingomonas</taxon>
    </lineage>
</organism>
<proteinExistence type="inferred from homology"/>
<comment type="similarity">
    <text evidence="1">Belongs to the TrbG/VirB9 family.</text>
</comment>
<evidence type="ECO:0000313" key="5">
    <source>
        <dbReference type="Proteomes" id="UP000575241"/>
    </source>
</evidence>
<keyword evidence="5" id="KW-1185">Reference proteome</keyword>
<dbReference type="RefSeq" id="WP_184170936.1">
    <property type="nucleotide sequence ID" value="NZ_JACHLN010000005.1"/>
</dbReference>
<evidence type="ECO:0000256" key="3">
    <source>
        <dbReference type="SAM" id="SignalP"/>
    </source>
</evidence>
<reference evidence="4 5" key="1">
    <citation type="submission" date="2020-08" db="EMBL/GenBank/DDBJ databases">
        <title>Functional genomics of gut bacteria from endangered species of beetles.</title>
        <authorList>
            <person name="Carlos-Shanley C."/>
        </authorList>
    </citation>
    <scope>NUCLEOTIDE SEQUENCE [LARGE SCALE GENOMIC DNA]</scope>
    <source>
        <strain evidence="4 5">S00224</strain>
    </source>
</reference>
<dbReference type="EMBL" id="JACHLN010000005">
    <property type="protein sequence ID" value="MBB4841338.1"/>
    <property type="molecule type" value="Genomic_DNA"/>
</dbReference>
<protein>
    <submittedName>
        <fullName evidence="4">Type IV secretion system protein VirB9</fullName>
    </submittedName>
</protein>